<keyword evidence="4" id="KW-1185">Reference proteome</keyword>
<protein>
    <submittedName>
        <fullName evidence="3">NACHT domain-containing protein</fullName>
    </submittedName>
</protein>
<evidence type="ECO:0000313" key="3">
    <source>
        <dbReference type="EMBL" id="KAF7328420.1"/>
    </source>
</evidence>
<gene>
    <name evidence="3" type="ORF">MVEN_02557900</name>
</gene>
<dbReference type="PANTHER" id="PTHR10039">
    <property type="entry name" value="AMELOGENIN"/>
    <property type="match status" value="1"/>
</dbReference>
<dbReference type="PANTHER" id="PTHR10039:SF17">
    <property type="entry name" value="FUNGAL STAND N-TERMINAL GOODBYE DOMAIN-CONTAINING PROTEIN-RELATED"/>
    <property type="match status" value="1"/>
</dbReference>
<evidence type="ECO:0000259" key="2">
    <source>
        <dbReference type="Pfam" id="PF24883"/>
    </source>
</evidence>
<dbReference type="AlphaFoldDB" id="A0A8H6U503"/>
<accession>A0A8H6U503</accession>
<dbReference type="SUPFAM" id="SSF52540">
    <property type="entry name" value="P-loop containing nucleoside triphosphate hydrolases"/>
    <property type="match status" value="1"/>
</dbReference>
<dbReference type="Pfam" id="PF24883">
    <property type="entry name" value="NPHP3_N"/>
    <property type="match status" value="1"/>
</dbReference>
<evidence type="ECO:0000313" key="4">
    <source>
        <dbReference type="Proteomes" id="UP000620124"/>
    </source>
</evidence>
<dbReference type="EMBL" id="JACAZI010000036">
    <property type="protein sequence ID" value="KAF7328420.1"/>
    <property type="molecule type" value="Genomic_DNA"/>
</dbReference>
<evidence type="ECO:0000256" key="1">
    <source>
        <dbReference type="ARBA" id="ARBA00022737"/>
    </source>
</evidence>
<keyword evidence="1" id="KW-0677">Repeat</keyword>
<name>A0A8H6U503_9AGAR</name>
<reference evidence="3" key="1">
    <citation type="submission" date="2020-05" db="EMBL/GenBank/DDBJ databases">
        <title>Mycena genomes resolve the evolution of fungal bioluminescence.</title>
        <authorList>
            <person name="Tsai I.J."/>
        </authorList>
    </citation>
    <scope>NUCLEOTIDE SEQUENCE</scope>
    <source>
        <strain evidence="3">CCC161011</strain>
    </source>
</reference>
<dbReference type="Proteomes" id="UP000620124">
    <property type="component" value="Unassembled WGS sequence"/>
</dbReference>
<organism evidence="3 4">
    <name type="scientific">Mycena venus</name>
    <dbReference type="NCBI Taxonomy" id="2733690"/>
    <lineage>
        <taxon>Eukaryota</taxon>
        <taxon>Fungi</taxon>
        <taxon>Dikarya</taxon>
        <taxon>Basidiomycota</taxon>
        <taxon>Agaricomycotina</taxon>
        <taxon>Agaricomycetes</taxon>
        <taxon>Agaricomycetidae</taxon>
        <taxon>Agaricales</taxon>
        <taxon>Marasmiineae</taxon>
        <taxon>Mycenaceae</taxon>
        <taxon>Mycena</taxon>
    </lineage>
</organism>
<dbReference type="InterPro" id="IPR027417">
    <property type="entry name" value="P-loop_NTPase"/>
</dbReference>
<feature type="domain" description="Nephrocystin 3-like N-terminal" evidence="2">
    <location>
        <begin position="127"/>
        <end position="273"/>
    </location>
</feature>
<dbReference type="OrthoDB" id="3040368at2759"/>
<dbReference type="Gene3D" id="3.40.50.300">
    <property type="entry name" value="P-loop containing nucleotide triphosphate hydrolases"/>
    <property type="match status" value="1"/>
</dbReference>
<comment type="caution">
    <text evidence="3">The sequence shown here is derived from an EMBL/GenBank/DDBJ whole genome shotgun (WGS) entry which is preliminary data.</text>
</comment>
<proteinExistence type="predicted"/>
<dbReference type="InterPro" id="IPR056884">
    <property type="entry name" value="NPHP3-like_N"/>
</dbReference>
<sequence>MRPRSHTSPTVNNYFSGGVGGSGGAGGVRGGAGGLGDGPTINYDIDRVRNLTMNNNYLDFQVVRQTAETGIHILHRAVSLEALHNSAESFPQPKCHPETREAMLDDLFTWGVTPDDCRSSVDQRFDPQKHILWLHGPAGAGKSAIMRSLCNRLEVAGRLGGSFFFKRGDSRRGTAKSLFATLAYQLALCIPHLRGPIGESTEKDPSVVGRSPAVQLRQLIVEPCRTLSWAVPTLIIDGLDECQDACVQAEIVRSIGDALRQHSVPLRFVIASRPEPHIRQAFEGSQLADLGTSFSITQSFSDVEKYLQVEFARILDEHRHTMAKVPTLWPSKHIVDFLVTQASGYFIYASTVIKFIDDHNYRPTERLALVLELPTESSDDPFYALDQLYAQILSGVPAHPLLLQILLAFMTFSLNLDAIDDLFELETGDAYLRLRGLHSLLDIPHSATIKVHHASLQEFLYDPRRSGKLCISTPQNRLALAHSVLKMFSRQRLNLTNISWSIIKDGLSFIASLVAPSADLVPLIRDFNPHFLWCRRIPSQYRMAYDLNDYTSIADKTKTFIEWLQKIPFVPADMLELWKDYHFLLFCDMSLAQSEDLPRTESDISVKSWEILKNSPPLIQLFQLRHVLATERQTWAPSLFQTALMADVDWHDMMVALRPLRSLIPESEAASTLLVSIFGHLQGKATSFLVPFNRSAASRDLARAFIRIVKDLTAAPELVLFQYTWQVAMVWNAS</sequence>